<feature type="compositionally biased region" description="Basic and acidic residues" evidence="1">
    <location>
        <begin position="39"/>
        <end position="54"/>
    </location>
</feature>
<dbReference type="AlphaFoldDB" id="A0A9Q0KRQ5"/>
<feature type="region of interest" description="Disordered" evidence="1">
    <location>
        <begin position="143"/>
        <end position="172"/>
    </location>
</feature>
<evidence type="ECO:0000313" key="3">
    <source>
        <dbReference type="Proteomes" id="UP001141806"/>
    </source>
</evidence>
<accession>A0A9Q0KRQ5</accession>
<feature type="compositionally biased region" description="Basic and acidic residues" evidence="1">
    <location>
        <begin position="144"/>
        <end position="158"/>
    </location>
</feature>
<feature type="region of interest" description="Disordered" evidence="1">
    <location>
        <begin position="81"/>
        <end position="113"/>
    </location>
</feature>
<sequence length="172" mass="18181">MQIGPLCSKKGWPMRKLYEPLIPITAEEGGSSPPPELLPRVDQDVGGGKNKEISLRDPVEEPLLRLLALGEVAAAQSCAAVVGREAGSKGREKKSTSISNSLPISGSENRGKSLSPVQDISIQVFARGGITDSSHIAILSIPGAEHDGDTDAEKDLRLKTGPKTNYFNPGTL</sequence>
<feature type="compositionally biased region" description="Basic and acidic residues" evidence="1">
    <location>
        <begin position="86"/>
        <end position="95"/>
    </location>
</feature>
<evidence type="ECO:0000256" key="1">
    <source>
        <dbReference type="SAM" id="MobiDB-lite"/>
    </source>
</evidence>
<feature type="region of interest" description="Disordered" evidence="1">
    <location>
        <begin position="25"/>
        <end position="54"/>
    </location>
</feature>
<keyword evidence="3" id="KW-1185">Reference proteome</keyword>
<feature type="compositionally biased region" description="Polar residues" evidence="1">
    <location>
        <begin position="162"/>
        <end position="172"/>
    </location>
</feature>
<organism evidence="2 3">
    <name type="scientific">Protea cynaroides</name>
    <dbReference type="NCBI Taxonomy" id="273540"/>
    <lineage>
        <taxon>Eukaryota</taxon>
        <taxon>Viridiplantae</taxon>
        <taxon>Streptophyta</taxon>
        <taxon>Embryophyta</taxon>
        <taxon>Tracheophyta</taxon>
        <taxon>Spermatophyta</taxon>
        <taxon>Magnoliopsida</taxon>
        <taxon>Proteales</taxon>
        <taxon>Proteaceae</taxon>
        <taxon>Protea</taxon>
    </lineage>
</organism>
<name>A0A9Q0KRQ5_9MAGN</name>
<dbReference type="Proteomes" id="UP001141806">
    <property type="component" value="Unassembled WGS sequence"/>
</dbReference>
<gene>
    <name evidence="2" type="ORF">NE237_000515</name>
</gene>
<proteinExistence type="predicted"/>
<feature type="compositionally biased region" description="Polar residues" evidence="1">
    <location>
        <begin position="96"/>
        <end position="108"/>
    </location>
</feature>
<reference evidence="2" key="1">
    <citation type="journal article" date="2023" name="Plant J.">
        <title>The genome of the king protea, Protea cynaroides.</title>
        <authorList>
            <person name="Chang J."/>
            <person name="Duong T.A."/>
            <person name="Schoeman C."/>
            <person name="Ma X."/>
            <person name="Roodt D."/>
            <person name="Barker N."/>
            <person name="Li Z."/>
            <person name="Van de Peer Y."/>
            <person name="Mizrachi E."/>
        </authorList>
    </citation>
    <scope>NUCLEOTIDE SEQUENCE</scope>
    <source>
        <tissue evidence="2">Young leaves</tissue>
    </source>
</reference>
<protein>
    <submittedName>
        <fullName evidence="2">Uncharacterized protein</fullName>
    </submittedName>
</protein>
<dbReference type="EMBL" id="JAMYWD010000003">
    <property type="protein sequence ID" value="KAJ4975409.1"/>
    <property type="molecule type" value="Genomic_DNA"/>
</dbReference>
<evidence type="ECO:0000313" key="2">
    <source>
        <dbReference type="EMBL" id="KAJ4975409.1"/>
    </source>
</evidence>
<comment type="caution">
    <text evidence="2">The sequence shown here is derived from an EMBL/GenBank/DDBJ whole genome shotgun (WGS) entry which is preliminary data.</text>
</comment>